<protein>
    <submittedName>
        <fullName evidence="2">Uncharacterized protein</fullName>
    </submittedName>
</protein>
<sequence length="112" mass="12026">MPVGVDLLESLCSLLYPFPLIAQFSLAARRLRDAGRPLTYLLIPPGLFLGIGGSIALALWTVVSHELSHLSPGDHGQGIGFGVILLFGLGILLAAFIAHISFFLFACLKRRV</sequence>
<evidence type="ECO:0000313" key="3">
    <source>
        <dbReference type="Proteomes" id="UP000004633"/>
    </source>
</evidence>
<accession>E7N5F1</accession>
<dbReference type="EMBL" id="AECV01000064">
    <property type="protein sequence ID" value="EFW28643.1"/>
    <property type="molecule type" value="Genomic_DNA"/>
</dbReference>
<keyword evidence="1" id="KW-1133">Transmembrane helix</keyword>
<organism evidence="2 3">
    <name type="scientific">Selenomonas artemidis F0399</name>
    <dbReference type="NCBI Taxonomy" id="749551"/>
    <lineage>
        <taxon>Bacteria</taxon>
        <taxon>Bacillati</taxon>
        <taxon>Bacillota</taxon>
        <taxon>Negativicutes</taxon>
        <taxon>Selenomonadales</taxon>
        <taxon>Selenomonadaceae</taxon>
        <taxon>Selenomonas</taxon>
    </lineage>
</organism>
<keyword evidence="3" id="KW-1185">Reference proteome</keyword>
<reference evidence="2 3" key="1">
    <citation type="submission" date="2010-08" db="EMBL/GenBank/DDBJ databases">
        <authorList>
            <person name="Weinstock G."/>
            <person name="Sodergren E."/>
            <person name="Clifton S."/>
            <person name="Fulton L."/>
            <person name="Fulton B."/>
            <person name="Courtney L."/>
            <person name="Fronick C."/>
            <person name="Harrison M."/>
            <person name="Strong C."/>
            <person name="Farmer C."/>
            <person name="Delahaunty K."/>
            <person name="Markovic C."/>
            <person name="Hall O."/>
            <person name="Minx P."/>
            <person name="Tomlinson C."/>
            <person name="Mitreva M."/>
            <person name="Hou S."/>
            <person name="Chen J."/>
            <person name="Wollam A."/>
            <person name="Pepin K.H."/>
            <person name="Johnson M."/>
            <person name="Bhonagiri V."/>
            <person name="Zhang X."/>
            <person name="Suruliraj S."/>
            <person name="Warren W."/>
            <person name="Chinwalla A."/>
            <person name="Mardis E.R."/>
            <person name="Wilson R.K."/>
        </authorList>
    </citation>
    <scope>NUCLEOTIDE SEQUENCE [LARGE SCALE GENOMIC DNA]</scope>
    <source>
        <strain evidence="2 3">F0399</strain>
    </source>
</reference>
<keyword evidence="1" id="KW-0472">Membrane</keyword>
<evidence type="ECO:0000313" key="2">
    <source>
        <dbReference type="EMBL" id="EFW28643.1"/>
    </source>
</evidence>
<dbReference type="HOGENOM" id="CLU_2144096_0_0_9"/>
<dbReference type="STRING" id="749551.HMPREF9555_02247"/>
<proteinExistence type="predicted"/>
<feature type="transmembrane region" description="Helical" evidence="1">
    <location>
        <begin position="83"/>
        <end position="108"/>
    </location>
</feature>
<name>E7N5F1_9FIRM</name>
<evidence type="ECO:0000256" key="1">
    <source>
        <dbReference type="SAM" id="Phobius"/>
    </source>
</evidence>
<feature type="transmembrane region" description="Helical" evidence="1">
    <location>
        <begin position="6"/>
        <end position="28"/>
    </location>
</feature>
<comment type="caution">
    <text evidence="2">The sequence shown here is derived from an EMBL/GenBank/DDBJ whole genome shotgun (WGS) entry which is preliminary data.</text>
</comment>
<feature type="transmembrane region" description="Helical" evidence="1">
    <location>
        <begin position="40"/>
        <end position="63"/>
    </location>
</feature>
<gene>
    <name evidence="2" type="ORF">HMPREF9555_02247</name>
</gene>
<dbReference type="AlphaFoldDB" id="E7N5F1"/>
<dbReference type="Proteomes" id="UP000004633">
    <property type="component" value="Unassembled WGS sequence"/>
</dbReference>
<keyword evidence="1" id="KW-0812">Transmembrane</keyword>